<dbReference type="SUPFAM" id="SSF111369">
    <property type="entry name" value="HlyD-like secretion proteins"/>
    <property type="match status" value="1"/>
</dbReference>
<name>A0A558B587_9GAMM</name>
<accession>A0A558B587</accession>
<proteinExistence type="inferred from homology"/>
<dbReference type="Proteomes" id="UP000319142">
    <property type="component" value="Unassembled WGS sequence"/>
</dbReference>
<dbReference type="AlphaFoldDB" id="A0A558B587"/>
<comment type="caution">
    <text evidence="13">The sequence shown here is derived from an EMBL/GenBank/DDBJ whole genome shotgun (WGS) entry which is preliminary data.</text>
</comment>
<sequence length="467" mass="52182">MTPEQKRFEATAKVSESLNKGAPALERFLKRWSSQPDLSDWRAESSWAQIQQSPVRARSMLYMGALVILALIIWAYFAPLEEVTRGEGKIIPSSQLQVVQSLDGGIVKSIEVTEGQRVEKGQILMRLDQTRSLSDIRESQARILNLEAETTRLRAQIAAELPIFDPALAEKAPQLIEDQSSLYLSSLEELKEQQSGLEEQRVQRQQDLEEALAAARQAREVKSLAQQELDKKRPLLRSGAVSDVDILQLEREIARANGDLERAHASILRAEAGIRESTSRLSEARLSFQNRWRSELADSQVRLNALLQEESGLADRVHQTEIRSPVPGIVQRIFSTTVGGVVLPGRELLEIVPVDDQLIVEAKVSPVDIAFLRPGLPATVKLTAYDFNIFGGLQAELEHISADTITDDQDNTFYLVRLRTLENEISNSLPIIPGMTAEVDIITGEKTILNYLLKPVLRATSEAMRER</sequence>
<keyword evidence="10" id="KW-0175">Coiled coil</keyword>
<keyword evidence="3 9" id="KW-0813">Transport</keyword>
<dbReference type="Pfam" id="PF26002">
    <property type="entry name" value="Beta-barrel_AprE"/>
    <property type="match status" value="1"/>
</dbReference>
<evidence type="ECO:0000256" key="2">
    <source>
        <dbReference type="ARBA" id="ARBA00009477"/>
    </source>
</evidence>
<dbReference type="PANTHER" id="PTHR30386:SF26">
    <property type="entry name" value="TRANSPORT PROTEIN COMB"/>
    <property type="match status" value="1"/>
</dbReference>
<feature type="coiled-coil region" evidence="10">
    <location>
        <begin position="187"/>
        <end position="266"/>
    </location>
</feature>
<dbReference type="InterPro" id="IPR058982">
    <property type="entry name" value="Beta-barrel_AprE"/>
</dbReference>
<evidence type="ECO:0000256" key="3">
    <source>
        <dbReference type="ARBA" id="ARBA00022448"/>
    </source>
</evidence>
<evidence type="ECO:0000256" key="1">
    <source>
        <dbReference type="ARBA" id="ARBA00004377"/>
    </source>
</evidence>
<evidence type="ECO:0000313" key="13">
    <source>
        <dbReference type="EMBL" id="TVT31671.1"/>
    </source>
</evidence>
<dbReference type="InterPro" id="IPR010129">
    <property type="entry name" value="T1SS_HlyD"/>
</dbReference>
<gene>
    <name evidence="13" type="ORF">FHK81_14315</name>
</gene>
<evidence type="ECO:0000259" key="12">
    <source>
        <dbReference type="Pfam" id="PF26002"/>
    </source>
</evidence>
<keyword evidence="7 9" id="KW-1133">Transmembrane helix</keyword>
<dbReference type="EMBL" id="VMRX01000039">
    <property type="protein sequence ID" value="TVT31671.1"/>
    <property type="molecule type" value="Genomic_DNA"/>
</dbReference>
<feature type="transmembrane region" description="Helical" evidence="9">
    <location>
        <begin position="60"/>
        <end position="77"/>
    </location>
</feature>
<evidence type="ECO:0000256" key="6">
    <source>
        <dbReference type="ARBA" id="ARBA00022692"/>
    </source>
</evidence>
<evidence type="ECO:0000256" key="5">
    <source>
        <dbReference type="ARBA" id="ARBA00022519"/>
    </source>
</evidence>
<feature type="domain" description="AprE-like beta-barrel" evidence="12">
    <location>
        <begin position="358"/>
        <end position="444"/>
    </location>
</feature>
<keyword evidence="6 9" id="KW-0812">Transmembrane</keyword>
<reference evidence="13 14" key="1">
    <citation type="submission" date="2019-07" db="EMBL/GenBank/DDBJ databases">
        <title>The pathways for chlorine oxyanion respiration interact through the shared metabolite chlorate.</title>
        <authorList>
            <person name="Barnum T.P."/>
            <person name="Cheng Y."/>
            <person name="Hill K.A."/>
            <person name="Lucas L.N."/>
            <person name="Carlson H.K."/>
            <person name="Coates J.D."/>
        </authorList>
    </citation>
    <scope>NUCLEOTIDE SEQUENCE [LARGE SCALE GENOMIC DNA]</scope>
    <source>
        <strain evidence="13">UCB</strain>
    </source>
</reference>
<dbReference type="Pfam" id="PF25994">
    <property type="entry name" value="HH_AprE"/>
    <property type="match status" value="1"/>
</dbReference>
<evidence type="ECO:0000313" key="14">
    <source>
        <dbReference type="Proteomes" id="UP000319142"/>
    </source>
</evidence>
<organism evidence="13 14">
    <name type="scientific">Marinobacter vinifirmus</name>
    <dbReference type="NCBI Taxonomy" id="355591"/>
    <lineage>
        <taxon>Bacteria</taxon>
        <taxon>Pseudomonadati</taxon>
        <taxon>Pseudomonadota</taxon>
        <taxon>Gammaproteobacteria</taxon>
        <taxon>Pseudomonadales</taxon>
        <taxon>Marinobacteraceae</taxon>
        <taxon>Marinobacter</taxon>
    </lineage>
</organism>
<evidence type="ECO:0000256" key="9">
    <source>
        <dbReference type="RuleBase" id="RU365093"/>
    </source>
</evidence>
<evidence type="ECO:0000256" key="8">
    <source>
        <dbReference type="ARBA" id="ARBA00023136"/>
    </source>
</evidence>
<evidence type="ECO:0000259" key="11">
    <source>
        <dbReference type="Pfam" id="PF25994"/>
    </source>
</evidence>
<dbReference type="Gene3D" id="2.40.50.100">
    <property type="match status" value="1"/>
</dbReference>
<protein>
    <recommendedName>
        <fullName evidence="9">Membrane fusion protein (MFP) family protein</fullName>
    </recommendedName>
</protein>
<dbReference type="InterPro" id="IPR058781">
    <property type="entry name" value="HH_AprE-like"/>
</dbReference>
<dbReference type="PRINTS" id="PR01490">
    <property type="entry name" value="RTXTOXIND"/>
</dbReference>
<feature type="domain" description="AprE-like long alpha-helical hairpin" evidence="11">
    <location>
        <begin position="134"/>
        <end position="315"/>
    </location>
</feature>
<evidence type="ECO:0000256" key="7">
    <source>
        <dbReference type="ARBA" id="ARBA00022989"/>
    </source>
</evidence>
<dbReference type="GO" id="GO:0005886">
    <property type="term" value="C:plasma membrane"/>
    <property type="evidence" value="ECO:0007669"/>
    <property type="project" value="UniProtKB-SubCell"/>
</dbReference>
<evidence type="ECO:0000256" key="10">
    <source>
        <dbReference type="SAM" id="Coils"/>
    </source>
</evidence>
<evidence type="ECO:0000256" key="4">
    <source>
        <dbReference type="ARBA" id="ARBA00022475"/>
    </source>
</evidence>
<comment type="subcellular location">
    <subcellularLocation>
        <location evidence="1 9">Cell inner membrane</location>
        <topology evidence="1 9">Single-pass membrane protein</topology>
    </subcellularLocation>
</comment>
<keyword evidence="5 9" id="KW-0997">Cell inner membrane</keyword>
<dbReference type="InterPro" id="IPR050739">
    <property type="entry name" value="MFP"/>
</dbReference>
<dbReference type="GO" id="GO:0009306">
    <property type="term" value="P:protein secretion"/>
    <property type="evidence" value="ECO:0007669"/>
    <property type="project" value="InterPro"/>
</dbReference>
<dbReference type="InterPro" id="IPR006144">
    <property type="entry name" value="Secretion_HlyD_CS"/>
</dbReference>
<dbReference type="Gene3D" id="2.40.30.170">
    <property type="match status" value="1"/>
</dbReference>
<dbReference type="PROSITE" id="PS00543">
    <property type="entry name" value="HLYD_FAMILY"/>
    <property type="match status" value="1"/>
</dbReference>
<comment type="similarity">
    <text evidence="2 9">Belongs to the membrane fusion protein (MFP) (TC 8.A.1) family.</text>
</comment>
<dbReference type="PANTHER" id="PTHR30386">
    <property type="entry name" value="MEMBRANE FUSION SUBUNIT OF EMRAB-TOLC MULTIDRUG EFFLUX PUMP"/>
    <property type="match status" value="1"/>
</dbReference>
<dbReference type="NCBIfam" id="TIGR01843">
    <property type="entry name" value="type_I_hlyD"/>
    <property type="match status" value="1"/>
</dbReference>
<keyword evidence="4 9" id="KW-1003">Cell membrane</keyword>
<keyword evidence="8 9" id="KW-0472">Membrane</keyword>